<organism evidence="1 2">
    <name type="scientific">Rhizophagus clarus</name>
    <dbReference type="NCBI Taxonomy" id="94130"/>
    <lineage>
        <taxon>Eukaryota</taxon>
        <taxon>Fungi</taxon>
        <taxon>Fungi incertae sedis</taxon>
        <taxon>Mucoromycota</taxon>
        <taxon>Glomeromycotina</taxon>
        <taxon>Glomeromycetes</taxon>
        <taxon>Glomerales</taxon>
        <taxon>Glomeraceae</taxon>
        <taxon>Rhizophagus</taxon>
    </lineage>
</organism>
<accession>A0A8H3R3B0</accession>
<protein>
    <recommendedName>
        <fullName evidence="3">DUF659 domain-containing protein</fullName>
    </recommendedName>
</protein>
<evidence type="ECO:0000313" key="2">
    <source>
        <dbReference type="Proteomes" id="UP000615446"/>
    </source>
</evidence>
<comment type="caution">
    <text evidence="1">The sequence shown here is derived from an EMBL/GenBank/DDBJ whole genome shotgun (WGS) entry which is preliminary data.</text>
</comment>
<reference evidence="1" key="1">
    <citation type="submission" date="2019-10" db="EMBL/GenBank/DDBJ databases">
        <title>Conservation and host-specific expression of non-tandemly repeated heterogenous ribosome RNA gene in arbuscular mycorrhizal fungi.</title>
        <authorList>
            <person name="Maeda T."/>
            <person name="Kobayashi Y."/>
            <person name="Nakagawa T."/>
            <person name="Ezawa T."/>
            <person name="Yamaguchi K."/>
            <person name="Bino T."/>
            <person name="Nishimoto Y."/>
            <person name="Shigenobu S."/>
            <person name="Kawaguchi M."/>
        </authorList>
    </citation>
    <scope>NUCLEOTIDE SEQUENCE</scope>
    <source>
        <strain evidence="1">HR1</strain>
    </source>
</reference>
<gene>
    <name evidence="1" type="ORF">RCL2_002820600</name>
</gene>
<dbReference type="EMBL" id="BLAL01000302">
    <property type="protein sequence ID" value="GET01812.1"/>
    <property type="molecule type" value="Genomic_DNA"/>
</dbReference>
<dbReference type="AlphaFoldDB" id="A0A8H3R3B0"/>
<dbReference type="OrthoDB" id="2354056at2759"/>
<evidence type="ECO:0008006" key="3">
    <source>
        <dbReference type="Google" id="ProtNLM"/>
    </source>
</evidence>
<sequence length="176" mass="20301">MFEAYKKVGMEFGTDKWIGFVSDSGPEIAKDLEIGEKVFTVLCMAHQMNLLIKKIITSPIFEPIIKMLLVIINHFQNSNLALAKLRELSQKPNLTPEYPCIMHWATFSKATKTILSLQDNIRIMAITHSNLLMTNERTNNHNITQTIDDTGFWKKLAIFYELLKPYDHIIMILESE</sequence>
<proteinExistence type="predicted"/>
<dbReference type="SUPFAM" id="SSF53098">
    <property type="entry name" value="Ribonuclease H-like"/>
    <property type="match status" value="1"/>
</dbReference>
<name>A0A8H3R3B0_9GLOM</name>
<dbReference type="InterPro" id="IPR012337">
    <property type="entry name" value="RNaseH-like_sf"/>
</dbReference>
<dbReference type="Proteomes" id="UP000615446">
    <property type="component" value="Unassembled WGS sequence"/>
</dbReference>
<evidence type="ECO:0000313" key="1">
    <source>
        <dbReference type="EMBL" id="GET01812.1"/>
    </source>
</evidence>